<evidence type="ECO:0000313" key="1">
    <source>
        <dbReference type="EMBL" id="VDM18034.1"/>
    </source>
</evidence>
<protein>
    <recommendedName>
        <fullName evidence="3">GIY-YIG domain-containing protein</fullName>
    </recommendedName>
</protein>
<dbReference type="Proteomes" id="UP000270924">
    <property type="component" value="Unassembled WGS sequence"/>
</dbReference>
<reference evidence="1 2" key="1">
    <citation type="submission" date="2018-11" db="EMBL/GenBank/DDBJ databases">
        <authorList>
            <consortium name="Pathogen Informatics"/>
        </authorList>
    </citation>
    <scope>NUCLEOTIDE SEQUENCE [LARGE SCALE GENOMIC DNA]</scope>
</reference>
<dbReference type="OrthoDB" id="7759795at2759"/>
<evidence type="ECO:0008006" key="3">
    <source>
        <dbReference type="Google" id="ProtNLM"/>
    </source>
</evidence>
<organism evidence="1 2">
    <name type="scientific">Wuchereria bancrofti</name>
    <dbReference type="NCBI Taxonomy" id="6293"/>
    <lineage>
        <taxon>Eukaryota</taxon>
        <taxon>Metazoa</taxon>
        <taxon>Ecdysozoa</taxon>
        <taxon>Nematoda</taxon>
        <taxon>Chromadorea</taxon>
        <taxon>Rhabditida</taxon>
        <taxon>Spirurina</taxon>
        <taxon>Spiruromorpha</taxon>
        <taxon>Filarioidea</taxon>
        <taxon>Onchocercidae</taxon>
        <taxon>Wuchereria</taxon>
    </lineage>
</organism>
<gene>
    <name evidence="1" type="ORF">WBA_LOCUS9965</name>
</gene>
<proteinExistence type="predicted"/>
<dbReference type="EMBL" id="UYWW01010706">
    <property type="protein sequence ID" value="VDM18034.1"/>
    <property type="molecule type" value="Genomic_DNA"/>
</dbReference>
<dbReference type="InParanoid" id="A0A3P7EN58"/>
<sequence length="255" mass="28825">MTTLPLSEAGKQKELEYIFETAEINGYSRTTIQAIIDKKERKLHRTSLTTLTPSAEPLRRAAVEFDYRITRPLRQKLAKFGIDLVFSSRNSQLESILGSTKDPIPTLGKPGIYEVSCGHCDMSYIGQTKRLLQTRLDEHIHTYVKIAMEEKRKGFVPHFKSAVTEHIIEEKHNITASDAVILRHITNPSKLAVAESLEIFKAGNKRLLNKDSGNGSTWLFKLLPIQAQKKNEEVVPTVTTNMDTPAMNLQSRTEH</sequence>
<keyword evidence="2" id="KW-1185">Reference proteome</keyword>
<evidence type="ECO:0000313" key="2">
    <source>
        <dbReference type="Proteomes" id="UP000270924"/>
    </source>
</evidence>
<accession>A0A3P7EN58</accession>
<dbReference type="OMA" id="AVTEHII"/>
<dbReference type="AlphaFoldDB" id="A0A3P7EN58"/>
<name>A0A3P7EN58_WUCBA</name>